<evidence type="ECO:0000313" key="1">
    <source>
        <dbReference type="EMBL" id="SVD05760.1"/>
    </source>
</evidence>
<accession>A0A382S780</accession>
<name>A0A382S780_9ZZZZ</name>
<reference evidence="1" key="1">
    <citation type="submission" date="2018-05" db="EMBL/GenBank/DDBJ databases">
        <authorList>
            <person name="Lanie J.A."/>
            <person name="Ng W.-L."/>
            <person name="Kazmierczak K.M."/>
            <person name="Andrzejewski T.M."/>
            <person name="Davidsen T.M."/>
            <person name="Wayne K.J."/>
            <person name="Tettelin H."/>
            <person name="Glass J.I."/>
            <person name="Rusch D."/>
            <person name="Podicherti R."/>
            <person name="Tsui H.-C.T."/>
            <person name="Winkler M.E."/>
        </authorList>
    </citation>
    <scope>NUCLEOTIDE SEQUENCE</scope>
</reference>
<dbReference type="AlphaFoldDB" id="A0A382S780"/>
<organism evidence="1">
    <name type="scientific">marine metagenome</name>
    <dbReference type="NCBI Taxonomy" id="408172"/>
    <lineage>
        <taxon>unclassified sequences</taxon>
        <taxon>metagenomes</taxon>
        <taxon>ecological metagenomes</taxon>
    </lineage>
</organism>
<proteinExistence type="predicted"/>
<dbReference type="EMBL" id="UINC01126953">
    <property type="protein sequence ID" value="SVD05760.1"/>
    <property type="molecule type" value="Genomic_DNA"/>
</dbReference>
<sequence>MYFAWYDIQNHEISNEKKQRIIREVNG</sequence>
<protein>
    <submittedName>
        <fullName evidence="1">Uncharacterized protein</fullName>
    </submittedName>
</protein>
<gene>
    <name evidence="1" type="ORF">METZ01_LOCUS358614</name>
</gene>